<feature type="domain" description="Glycosyltransferase subfamily 4-like N-terminal" evidence="3">
    <location>
        <begin position="72"/>
        <end position="141"/>
    </location>
</feature>
<accession>A0ABS9B0T0</accession>
<keyword evidence="1" id="KW-0808">Transferase</keyword>
<evidence type="ECO:0000259" key="2">
    <source>
        <dbReference type="Pfam" id="PF00534"/>
    </source>
</evidence>
<dbReference type="Gene3D" id="3.40.50.2000">
    <property type="entry name" value="Glycogen Phosphorylase B"/>
    <property type="match status" value="2"/>
</dbReference>
<evidence type="ECO:0000313" key="4">
    <source>
        <dbReference type="EMBL" id="MCE8045286.1"/>
    </source>
</evidence>
<evidence type="ECO:0000256" key="1">
    <source>
        <dbReference type="ARBA" id="ARBA00022679"/>
    </source>
</evidence>
<dbReference type="Proteomes" id="UP001320154">
    <property type="component" value="Unassembled WGS sequence"/>
</dbReference>
<dbReference type="PANTHER" id="PTHR46401">
    <property type="entry name" value="GLYCOSYLTRANSFERASE WBBK-RELATED"/>
    <property type="match status" value="1"/>
</dbReference>
<evidence type="ECO:0000313" key="5">
    <source>
        <dbReference type="Proteomes" id="UP001320154"/>
    </source>
</evidence>
<dbReference type="InterPro" id="IPR001296">
    <property type="entry name" value="Glyco_trans_1"/>
</dbReference>
<dbReference type="SUPFAM" id="SSF53756">
    <property type="entry name" value="UDP-Glycosyltransferase/glycogen phosphorylase"/>
    <property type="match status" value="1"/>
</dbReference>
<sequence>MRIVVDKTWFGLGGIGRFSEEVIARLSYDADCKLSCHPASFMASAKLSRSCKRNMVAFLPGFVPPAISFGSYVFTIHDLNHLDRPENSSLGKRLFYRFVIRRGCKKAYAILTVSEFSRKRIVEWAGVSSDKVVNVGNGVDKSFNSDVIPYNLGTPYYLCVGNRKAHKNETRVVEAFAQADIDEGIHLVFTGASEPSLEAMIQEHNLSSRVKFMGTVTEDELPSLYKGARGLLFPSLYEGFGLPVLEAMACGTPVITSNCTSLPEVAGDAAMLVDPLDTQELQDAIERLEQDASLRDELIVKGFDRAKLFTWEKTAQKVQEVLDSARNA</sequence>
<dbReference type="Pfam" id="PF00534">
    <property type="entry name" value="Glycos_transf_1"/>
    <property type="match status" value="1"/>
</dbReference>
<dbReference type="CDD" id="cd03809">
    <property type="entry name" value="GT4_MtfB-like"/>
    <property type="match status" value="1"/>
</dbReference>
<feature type="domain" description="Glycosyl transferase family 1" evidence="2">
    <location>
        <begin position="146"/>
        <end position="301"/>
    </location>
</feature>
<evidence type="ECO:0000259" key="3">
    <source>
        <dbReference type="Pfam" id="PF13439"/>
    </source>
</evidence>
<name>A0ABS9B0T0_9GAMM</name>
<gene>
    <name evidence="4" type="ORF">HOP60_00910</name>
</gene>
<dbReference type="PANTHER" id="PTHR46401:SF2">
    <property type="entry name" value="GLYCOSYLTRANSFERASE WBBK-RELATED"/>
    <property type="match status" value="1"/>
</dbReference>
<reference evidence="4 5" key="1">
    <citation type="journal article" date="2021" name="Front. Microbiol.">
        <title>Aerobic Denitrification and Heterotrophic Sulfur Oxidation in the Genus Halomonas Revealed by Six Novel Species Characterizations and Genome-Based Analysis.</title>
        <authorList>
            <person name="Wang L."/>
            <person name="Shao Z."/>
        </authorList>
    </citation>
    <scope>NUCLEOTIDE SEQUENCE [LARGE SCALE GENOMIC DNA]</scope>
    <source>
        <strain evidence="4 5">MCCC 1A05748</strain>
    </source>
</reference>
<dbReference type="EMBL" id="JABFTQ010000001">
    <property type="protein sequence ID" value="MCE8045286.1"/>
    <property type="molecule type" value="Genomic_DNA"/>
</dbReference>
<comment type="caution">
    <text evidence="4">The sequence shown here is derived from an EMBL/GenBank/DDBJ whole genome shotgun (WGS) entry which is preliminary data.</text>
</comment>
<protein>
    <submittedName>
        <fullName evidence="4">Glycosyltransferase family 4 protein</fullName>
    </submittedName>
</protein>
<keyword evidence="5" id="KW-1185">Reference proteome</keyword>
<organism evidence="4 5">
    <name type="scientific">Billgrantia desiderata</name>
    <dbReference type="NCBI Taxonomy" id="52021"/>
    <lineage>
        <taxon>Bacteria</taxon>
        <taxon>Pseudomonadati</taxon>
        <taxon>Pseudomonadota</taxon>
        <taxon>Gammaproteobacteria</taxon>
        <taxon>Oceanospirillales</taxon>
        <taxon>Halomonadaceae</taxon>
        <taxon>Billgrantia</taxon>
    </lineage>
</organism>
<dbReference type="Pfam" id="PF13439">
    <property type="entry name" value="Glyco_transf_4"/>
    <property type="match status" value="1"/>
</dbReference>
<proteinExistence type="predicted"/>
<dbReference type="InterPro" id="IPR028098">
    <property type="entry name" value="Glyco_trans_4-like_N"/>
</dbReference>